<name>A0A3S9V3G7_9BACL</name>
<keyword evidence="4" id="KW-1185">Reference proteome</keyword>
<organism evidence="3 4">
    <name type="scientific">Paenibacillus lutimineralis</name>
    <dbReference type="NCBI Taxonomy" id="2707005"/>
    <lineage>
        <taxon>Bacteria</taxon>
        <taxon>Bacillati</taxon>
        <taxon>Bacillota</taxon>
        <taxon>Bacilli</taxon>
        <taxon>Bacillales</taxon>
        <taxon>Paenibacillaceae</taxon>
        <taxon>Paenibacillus</taxon>
    </lineage>
</organism>
<feature type="region of interest" description="Disordered" evidence="1">
    <location>
        <begin position="50"/>
        <end position="106"/>
    </location>
</feature>
<proteinExistence type="predicted"/>
<dbReference type="KEGG" id="plut:EI981_23120"/>
<keyword evidence="2" id="KW-0812">Transmembrane</keyword>
<dbReference type="InterPro" id="IPR036680">
    <property type="entry name" value="SPOR-like_sf"/>
</dbReference>
<dbReference type="GO" id="GO:0042834">
    <property type="term" value="F:peptidoglycan binding"/>
    <property type="evidence" value="ECO:0007669"/>
    <property type="project" value="InterPro"/>
</dbReference>
<feature type="transmembrane region" description="Helical" evidence="2">
    <location>
        <begin position="160"/>
        <end position="182"/>
    </location>
</feature>
<gene>
    <name evidence="3" type="ORF">EI981_23120</name>
</gene>
<evidence type="ECO:0000256" key="2">
    <source>
        <dbReference type="SAM" id="Phobius"/>
    </source>
</evidence>
<dbReference type="SUPFAM" id="SSF110997">
    <property type="entry name" value="Sporulation related repeat"/>
    <property type="match status" value="1"/>
</dbReference>
<evidence type="ECO:0000313" key="4">
    <source>
        <dbReference type="Proteomes" id="UP000270678"/>
    </source>
</evidence>
<sequence>MLGEWTRSVRIVNKAKMTFRFDKQGKEIVAEEPLYQAWIHKNDEASMFDRTQEVQEREQDEDRYIQTSAARTPTNLSLEDQTPAPRSTEVYPVLGQANREESQHSDSEYDEYGFEHTQGTFRTVETLVDYSDPFSEYTGAGGVVVPSSSIRPPKNSWWKMAGSVTGAIVTGALFGFVVLSIFNQEITLPIPGINVPKQSAAGQSTDIPVMGQIIEEEQGDANPKELVNIALPSGTYYFLQYGVFSTAQGVELAQKELQSSGVAAARDTVDTKRVYAGLSVDREQAKLLSSQLKSAGVNLILHEITLPASAMMEYEGDTKPLEQYMAQSAELVELLSTFSAARLSEADPGPQSANEITELSQKHQLWTESAAVVRGNISANSGAMTGTMDKAMNSAIEALSEYNKKPSKSLLWEVQDELMHFILSEQELLHS</sequence>
<protein>
    <submittedName>
        <fullName evidence="3">SPOR domain-containing protein</fullName>
    </submittedName>
</protein>
<feature type="compositionally biased region" description="Polar residues" evidence="1">
    <location>
        <begin position="65"/>
        <end position="80"/>
    </location>
</feature>
<keyword evidence="2" id="KW-1133">Transmembrane helix</keyword>
<evidence type="ECO:0000313" key="3">
    <source>
        <dbReference type="EMBL" id="AZS17053.1"/>
    </source>
</evidence>
<feature type="compositionally biased region" description="Basic and acidic residues" evidence="1">
    <location>
        <begin position="50"/>
        <end position="64"/>
    </location>
</feature>
<reference evidence="4" key="1">
    <citation type="submission" date="2018-12" db="EMBL/GenBank/DDBJ databases">
        <title>Complete genome sequence of Paenibacillus sp. MBLB1234.</title>
        <authorList>
            <person name="Nam Y.-D."/>
            <person name="Kang J."/>
            <person name="Chung W.-H."/>
            <person name="Park Y.S."/>
        </authorList>
    </citation>
    <scope>NUCLEOTIDE SEQUENCE [LARGE SCALE GENOMIC DNA]</scope>
    <source>
        <strain evidence="4">MBLB1234</strain>
    </source>
</reference>
<dbReference type="Proteomes" id="UP000270678">
    <property type="component" value="Chromosome"/>
</dbReference>
<dbReference type="OrthoDB" id="2680382at2"/>
<keyword evidence="2" id="KW-0472">Membrane</keyword>
<dbReference type="AlphaFoldDB" id="A0A3S9V3G7"/>
<accession>A0A3S9V3G7</accession>
<dbReference type="RefSeq" id="WP_127002252.1">
    <property type="nucleotide sequence ID" value="NZ_CP034346.1"/>
</dbReference>
<evidence type="ECO:0000256" key="1">
    <source>
        <dbReference type="SAM" id="MobiDB-lite"/>
    </source>
</evidence>
<dbReference type="EMBL" id="CP034346">
    <property type="protein sequence ID" value="AZS17053.1"/>
    <property type="molecule type" value="Genomic_DNA"/>
</dbReference>